<proteinExistence type="predicted"/>
<evidence type="ECO:0000313" key="1">
    <source>
        <dbReference type="EMBL" id="TYC61333.1"/>
    </source>
</evidence>
<dbReference type="AlphaFoldDB" id="A0A6C2D6D5"/>
<dbReference type="RefSeq" id="WP_148577868.1">
    <property type="nucleotide sequence ID" value="NZ_SDKK01000003.1"/>
</dbReference>
<sequence length="218" mass="23343">MTTDTRTAETDEYTPADLAADVRILLGDPASMAAAEAVLSRLRASLTDISPVTVAFLAVQRHPGRVVDAIAVLDAEFVEVFAEMAFIAGRVKEVEAAERKRLAPLIAEAGRRVLDGTARLENIPSEVAYVESIAGAARVKYETAGLSAAEITGLTKKLADENAQRAASLKEEQARLAAEVETLGEFLRTRDESALPEDFAPRPPVVGITYRPVVAQRG</sequence>
<organism evidence="1 2">
    <name type="scientific">Zoogloea oleivorans</name>
    <dbReference type="NCBI Taxonomy" id="1552750"/>
    <lineage>
        <taxon>Bacteria</taxon>
        <taxon>Pseudomonadati</taxon>
        <taxon>Pseudomonadota</taxon>
        <taxon>Betaproteobacteria</taxon>
        <taxon>Rhodocyclales</taxon>
        <taxon>Zoogloeaceae</taxon>
        <taxon>Zoogloea</taxon>
    </lineage>
</organism>
<dbReference type="OrthoDB" id="9942234at2"/>
<protein>
    <submittedName>
        <fullName evidence="1">Uncharacterized protein</fullName>
    </submittedName>
</protein>
<dbReference type="Proteomes" id="UP000389128">
    <property type="component" value="Unassembled WGS sequence"/>
</dbReference>
<keyword evidence="2" id="KW-1185">Reference proteome</keyword>
<accession>A0A6C2D6D5</accession>
<name>A0A6C2D6D5_9RHOO</name>
<evidence type="ECO:0000313" key="2">
    <source>
        <dbReference type="Proteomes" id="UP000389128"/>
    </source>
</evidence>
<gene>
    <name evidence="1" type="ORF">ETQ85_04570</name>
</gene>
<reference evidence="1 2" key="1">
    <citation type="submission" date="2019-01" db="EMBL/GenBank/DDBJ databases">
        <title>Zoogloea oleivorans genome sequencing and assembly.</title>
        <authorList>
            <person name="Tancsics A."/>
            <person name="Farkas M."/>
            <person name="Kriszt B."/>
            <person name="Maroti G."/>
            <person name="Horvath B."/>
        </authorList>
    </citation>
    <scope>NUCLEOTIDE SEQUENCE [LARGE SCALE GENOMIC DNA]</scope>
    <source>
        <strain evidence="1 2">Buc</strain>
    </source>
</reference>
<comment type="caution">
    <text evidence="1">The sequence shown here is derived from an EMBL/GenBank/DDBJ whole genome shotgun (WGS) entry which is preliminary data.</text>
</comment>
<dbReference type="EMBL" id="SDKK01000003">
    <property type="protein sequence ID" value="TYC61333.1"/>
    <property type="molecule type" value="Genomic_DNA"/>
</dbReference>